<dbReference type="eggNOG" id="KOG3168">
    <property type="taxonomic scope" value="Eukaryota"/>
</dbReference>
<evidence type="ECO:0000313" key="3">
    <source>
        <dbReference type="Proteomes" id="UP000028990"/>
    </source>
</evidence>
<dbReference type="AlphaFoldDB" id="A0A091DFE3"/>
<keyword evidence="3" id="KW-1185">Reference proteome</keyword>
<evidence type="ECO:0000313" key="2">
    <source>
        <dbReference type="EMBL" id="KFO21521.1"/>
    </source>
</evidence>
<protein>
    <submittedName>
        <fullName evidence="2">Small nuclear ribonucleoprotein-associated protein N</fullName>
    </submittedName>
</protein>
<proteinExistence type="predicted"/>
<organism evidence="2 3">
    <name type="scientific">Fukomys damarensis</name>
    <name type="common">Damaraland mole rat</name>
    <name type="synonym">Cryptomys damarensis</name>
    <dbReference type="NCBI Taxonomy" id="885580"/>
    <lineage>
        <taxon>Eukaryota</taxon>
        <taxon>Metazoa</taxon>
        <taxon>Chordata</taxon>
        <taxon>Craniata</taxon>
        <taxon>Vertebrata</taxon>
        <taxon>Euteleostomi</taxon>
        <taxon>Mammalia</taxon>
        <taxon>Eutheria</taxon>
        <taxon>Euarchontoglires</taxon>
        <taxon>Glires</taxon>
        <taxon>Rodentia</taxon>
        <taxon>Hystricomorpha</taxon>
        <taxon>Bathyergidae</taxon>
        <taxon>Fukomys</taxon>
    </lineage>
</organism>
<dbReference type="Proteomes" id="UP000028990">
    <property type="component" value="Unassembled WGS sequence"/>
</dbReference>
<sequence length="205" mass="22358">MGKSSKMPQHHDDRMPRVPQSAGSSLTPLRPFVQPRNLVRCDCEEFRKTKPRSAEQPEWEESGPGSVLVPVWVEGPPLSSAGVQDFCAPAGHAWWCSVPAVPPRPEEVCGARVRSGGHSGRQVEAARREEAQSPGRSRVGHSARLLAVPPPAKDESPAGSSGPGKVVPPFENKEFCVENNRIFTEKLQLGSFWRARIALSSHCDL</sequence>
<feature type="region of interest" description="Disordered" evidence="1">
    <location>
        <begin position="112"/>
        <end position="166"/>
    </location>
</feature>
<gene>
    <name evidence="2" type="ORF">H920_17162</name>
</gene>
<feature type="region of interest" description="Disordered" evidence="1">
    <location>
        <begin position="1"/>
        <end position="30"/>
    </location>
</feature>
<dbReference type="EMBL" id="KN124375">
    <property type="protein sequence ID" value="KFO21521.1"/>
    <property type="molecule type" value="Genomic_DNA"/>
</dbReference>
<dbReference type="GO" id="GO:1990904">
    <property type="term" value="C:ribonucleoprotein complex"/>
    <property type="evidence" value="ECO:0007669"/>
    <property type="project" value="UniProtKB-KW"/>
</dbReference>
<accession>A0A091DFE3</accession>
<evidence type="ECO:0000256" key="1">
    <source>
        <dbReference type="SAM" id="MobiDB-lite"/>
    </source>
</evidence>
<name>A0A091DFE3_FUKDA</name>
<reference evidence="2 3" key="1">
    <citation type="submission" date="2013-11" db="EMBL/GenBank/DDBJ databases">
        <title>The Damaraland mole rat (Fukomys damarensis) genome and evolution of African mole rats.</title>
        <authorList>
            <person name="Gladyshev V.N."/>
            <person name="Fang X."/>
        </authorList>
    </citation>
    <scope>NUCLEOTIDE SEQUENCE [LARGE SCALE GENOMIC DNA]</scope>
    <source>
        <tissue evidence="2">Liver</tissue>
    </source>
</reference>
<keyword evidence="2" id="KW-0687">Ribonucleoprotein</keyword>